<dbReference type="PANTHER" id="PTHR11850">
    <property type="entry name" value="HOMEOBOX PROTEIN TRANSCRIPTION FACTORS"/>
    <property type="match status" value="1"/>
</dbReference>
<comment type="similarity">
    <text evidence="2">Belongs to the TALE/BELL homeobox family.</text>
</comment>
<evidence type="ECO:0000256" key="4">
    <source>
        <dbReference type="ARBA" id="ARBA00023125"/>
    </source>
</evidence>
<feature type="compositionally biased region" description="Low complexity" evidence="9">
    <location>
        <begin position="39"/>
        <end position="51"/>
    </location>
</feature>
<dbReference type="CDD" id="cd00086">
    <property type="entry name" value="homeodomain"/>
    <property type="match status" value="1"/>
</dbReference>
<dbReference type="InterPro" id="IPR008422">
    <property type="entry name" value="KN_HD"/>
</dbReference>
<evidence type="ECO:0000256" key="7">
    <source>
        <dbReference type="ARBA" id="ARBA00023242"/>
    </source>
</evidence>
<keyword evidence="3" id="KW-0805">Transcription regulation</keyword>
<evidence type="ECO:0000256" key="8">
    <source>
        <dbReference type="PROSITE-ProRule" id="PRU00108"/>
    </source>
</evidence>
<keyword evidence="6" id="KW-0804">Transcription</keyword>
<dbReference type="GO" id="GO:0005634">
    <property type="term" value="C:nucleus"/>
    <property type="evidence" value="ECO:0007669"/>
    <property type="project" value="UniProtKB-SubCell"/>
</dbReference>
<dbReference type="EMBL" id="QGKW02001911">
    <property type="protein sequence ID" value="KAF2568071.1"/>
    <property type="molecule type" value="Genomic_DNA"/>
</dbReference>
<feature type="compositionally biased region" description="Basic residues" evidence="9">
    <location>
        <begin position="9"/>
        <end position="19"/>
    </location>
</feature>
<dbReference type="Proteomes" id="UP000712281">
    <property type="component" value="Unassembled WGS sequence"/>
</dbReference>
<dbReference type="InterPro" id="IPR006563">
    <property type="entry name" value="POX_dom"/>
</dbReference>
<evidence type="ECO:0000313" key="11">
    <source>
        <dbReference type="EMBL" id="KAF2568071.1"/>
    </source>
</evidence>
<dbReference type="SMART" id="SM00389">
    <property type="entry name" value="HOX"/>
    <property type="match status" value="1"/>
</dbReference>
<feature type="DNA-binding region" description="Homeobox" evidence="8">
    <location>
        <begin position="362"/>
        <end position="396"/>
    </location>
</feature>
<feature type="region of interest" description="Disordered" evidence="9">
    <location>
        <begin position="1"/>
        <end position="63"/>
    </location>
</feature>
<accession>A0A8S9IDX0</accession>
<evidence type="ECO:0000259" key="10">
    <source>
        <dbReference type="PROSITE" id="PS50071"/>
    </source>
</evidence>
<evidence type="ECO:0000256" key="1">
    <source>
        <dbReference type="ARBA" id="ARBA00004123"/>
    </source>
</evidence>
<feature type="compositionally biased region" description="Basic and acidic residues" evidence="9">
    <location>
        <begin position="404"/>
        <end position="423"/>
    </location>
</feature>
<evidence type="ECO:0000256" key="9">
    <source>
        <dbReference type="SAM" id="MobiDB-lite"/>
    </source>
</evidence>
<evidence type="ECO:0000256" key="2">
    <source>
        <dbReference type="ARBA" id="ARBA00006454"/>
    </source>
</evidence>
<reference evidence="11" key="1">
    <citation type="submission" date="2019-12" db="EMBL/GenBank/DDBJ databases">
        <title>Genome sequencing and annotation of Brassica cretica.</title>
        <authorList>
            <person name="Studholme D.J."/>
            <person name="Sarris P.F."/>
        </authorList>
    </citation>
    <scope>NUCLEOTIDE SEQUENCE</scope>
    <source>
        <strain evidence="11">PFS-001/15</strain>
        <tissue evidence="11">Leaf</tissue>
    </source>
</reference>
<feature type="region of interest" description="Disordered" evidence="9">
    <location>
        <begin position="527"/>
        <end position="546"/>
    </location>
</feature>
<proteinExistence type="inferred from homology"/>
<feature type="compositionally biased region" description="Polar residues" evidence="9">
    <location>
        <begin position="467"/>
        <end position="477"/>
    </location>
</feature>
<evidence type="ECO:0000256" key="6">
    <source>
        <dbReference type="ARBA" id="ARBA00023163"/>
    </source>
</evidence>
<comment type="caution">
    <text evidence="11">The sequence shown here is derived from an EMBL/GenBank/DDBJ whole genome shotgun (WGS) entry which is preliminary data.</text>
</comment>
<keyword evidence="4 8" id="KW-0238">DNA-binding</keyword>
<dbReference type="InterPro" id="IPR050224">
    <property type="entry name" value="TALE_homeobox"/>
</dbReference>
<feature type="region of interest" description="Disordered" evidence="9">
    <location>
        <begin position="274"/>
        <end position="320"/>
    </location>
</feature>
<name>A0A8S9IDX0_BRACR</name>
<feature type="compositionally biased region" description="Polar residues" evidence="9">
    <location>
        <begin position="529"/>
        <end position="538"/>
    </location>
</feature>
<dbReference type="GO" id="GO:0003677">
    <property type="term" value="F:DNA binding"/>
    <property type="evidence" value="ECO:0007669"/>
    <property type="project" value="UniProtKB-UniRule"/>
</dbReference>
<evidence type="ECO:0000256" key="5">
    <source>
        <dbReference type="ARBA" id="ARBA00023155"/>
    </source>
</evidence>
<dbReference type="Pfam" id="PF07526">
    <property type="entry name" value="POX"/>
    <property type="match status" value="1"/>
</dbReference>
<feature type="region of interest" description="Disordered" evidence="9">
    <location>
        <begin position="404"/>
        <end position="441"/>
    </location>
</feature>
<organism evidence="11 12">
    <name type="scientific">Brassica cretica</name>
    <name type="common">Mustard</name>
    <dbReference type="NCBI Taxonomy" id="69181"/>
    <lineage>
        <taxon>Eukaryota</taxon>
        <taxon>Viridiplantae</taxon>
        <taxon>Streptophyta</taxon>
        <taxon>Embryophyta</taxon>
        <taxon>Tracheophyta</taxon>
        <taxon>Spermatophyta</taxon>
        <taxon>Magnoliopsida</taxon>
        <taxon>eudicotyledons</taxon>
        <taxon>Gunneridae</taxon>
        <taxon>Pentapetalae</taxon>
        <taxon>rosids</taxon>
        <taxon>malvids</taxon>
        <taxon>Brassicales</taxon>
        <taxon>Brassicaceae</taxon>
        <taxon>Brassiceae</taxon>
        <taxon>Brassica</taxon>
    </lineage>
</organism>
<protein>
    <recommendedName>
        <fullName evidence="10">Homeobox domain-containing protein</fullName>
    </recommendedName>
</protein>
<dbReference type="Pfam" id="PF05920">
    <property type="entry name" value="Homeobox_KN"/>
    <property type="match status" value="1"/>
</dbReference>
<feature type="compositionally biased region" description="Gly residues" evidence="9">
    <location>
        <begin position="289"/>
        <end position="301"/>
    </location>
</feature>
<evidence type="ECO:0000256" key="3">
    <source>
        <dbReference type="ARBA" id="ARBA00023015"/>
    </source>
</evidence>
<dbReference type="InterPro" id="IPR009057">
    <property type="entry name" value="Homeodomain-like_sf"/>
</dbReference>
<keyword evidence="5 8" id="KW-0371">Homeobox</keyword>
<feature type="region of interest" description="Disordered" evidence="9">
    <location>
        <begin position="456"/>
        <end position="477"/>
    </location>
</feature>
<dbReference type="InterPro" id="IPR001356">
    <property type="entry name" value="HD"/>
</dbReference>
<dbReference type="AlphaFoldDB" id="A0A8S9IDX0"/>
<feature type="domain" description="Homeobox" evidence="10">
    <location>
        <begin position="360"/>
        <end position="395"/>
    </location>
</feature>
<dbReference type="SMART" id="SM00574">
    <property type="entry name" value="POX"/>
    <property type="match status" value="1"/>
</dbReference>
<dbReference type="Gene3D" id="1.10.10.60">
    <property type="entry name" value="Homeodomain-like"/>
    <property type="match status" value="1"/>
</dbReference>
<evidence type="ECO:0000313" key="12">
    <source>
        <dbReference type="Proteomes" id="UP000712281"/>
    </source>
</evidence>
<dbReference type="SUPFAM" id="SSF46689">
    <property type="entry name" value="Homeodomain-like"/>
    <property type="match status" value="1"/>
</dbReference>
<keyword evidence="7 8" id="KW-0539">Nucleus</keyword>
<sequence length="546" mass="59673">MGLATTTVPHHHHHHHHKKTLDNSLDSMSQDYHHHQGIFSFSSGFHRPSSSHQEEVEESAVSGAQIPVYETAGMLSEMFSYPGGGNGGSGEIPDHSTKQLLEQQNRHNNNNSTLHMLLPNHHHHQGYGYPNEQQFTWPSSSDHHQSQGDMIGTVHVEGGKGLSLSLSSSLEAAAAAAKAEEYRSIYCAAVDGTSSSSNASVHHHQFNQLKTLLLDNSSSHQHQVMGHFGSSSSSPMAASSSIGGIYTLRNSKYTKPAQELLEEFCSVGRGHNFKKNKLSRNNSNPNTSGCGGGGGGGGGGSSSSAGAANDNPPLSPADRIEHQRRKVKLLSMLEEFIQNNNSIGFTVLKIVKSFSGLFLRYPSDADKHLLARQTGLSRNQVSNWFINARVRLWKPMVEEMYQQEAKEREEEELGENKKEDYQHQRRHQQTNNKDTKPNESNFTLVQTITAQTPTTTMMTSTPHENDPSSLPPSTSVATAPSLGVSGAFTVSTCQQDVSDFHVEDGVIRFGTKQAGDVSLTLGLRHTGNMPDNNKNPSFSVRDFGDF</sequence>
<dbReference type="GO" id="GO:0006355">
    <property type="term" value="P:regulation of DNA-templated transcription"/>
    <property type="evidence" value="ECO:0007669"/>
    <property type="project" value="InterPro"/>
</dbReference>
<gene>
    <name evidence="11" type="ORF">F2Q68_00027317</name>
</gene>
<comment type="subcellular location">
    <subcellularLocation>
        <location evidence="1 8">Nucleus</location>
    </subcellularLocation>
</comment>
<dbReference type="PROSITE" id="PS50071">
    <property type="entry name" value="HOMEOBOX_2"/>
    <property type="match status" value="1"/>
</dbReference>